<proteinExistence type="predicted"/>
<dbReference type="OrthoDB" id="7874080at2"/>
<reference evidence="3 4" key="1">
    <citation type="submission" date="2018-06" db="EMBL/GenBank/DDBJ databases">
        <title>Genomic Encyclopedia of Archaeal and Bacterial Type Strains, Phase II (KMG-II): from individual species to whole genera.</title>
        <authorList>
            <person name="Goeker M."/>
        </authorList>
    </citation>
    <scope>NUCLEOTIDE SEQUENCE [LARGE SCALE GENOMIC DNA]</scope>
    <source>
        <strain evidence="3 4">DSM 13087</strain>
    </source>
</reference>
<keyword evidence="2" id="KW-1133">Transmembrane helix</keyword>
<sequence>MDETRTKRRFPWLKLVLVISVMLNLAAAGMIWGMASRAGTSGSLLRASVAALPAEDRRALRRDTGAIWREARSAERGARTAPREMIAALEAEDFDADAFSAALRQAQERLLRISNQMHDQLLAKVSAMSPQERRAYAASLQERVTSRPWRSGGRARD</sequence>
<keyword evidence="4" id="KW-1185">Reference proteome</keyword>
<dbReference type="AlphaFoldDB" id="A0A2W7QFI3"/>
<feature type="region of interest" description="Disordered" evidence="1">
    <location>
        <begin position="134"/>
        <end position="157"/>
    </location>
</feature>
<keyword evidence="2" id="KW-0472">Membrane</keyword>
<dbReference type="STRING" id="121821.GCA_001870675_01956"/>
<dbReference type="EMBL" id="QKZQ01000004">
    <property type="protein sequence ID" value="PZX46156.1"/>
    <property type="molecule type" value="Genomic_DNA"/>
</dbReference>
<feature type="transmembrane region" description="Helical" evidence="2">
    <location>
        <begin position="12"/>
        <end position="35"/>
    </location>
</feature>
<comment type="caution">
    <text evidence="3">The sequence shown here is derived from an EMBL/GenBank/DDBJ whole genome shotgun (WGS) entry which is preliminary data.</text>
</comment>
<dbReference type="InterPro" id="IPR025961">
    <property type="entry name" value="Metal_resist"/>
</dbReference>
<evidence type="ECO:0000313" key="3">
    <source>
        <dbReference type="EMBL" id="PZX46156.1"/>
    </source>
</evidence>
<accession>A0A2W7QFI3</accession>
<dbReference type="Proteomes" id="UP000249364">
    <property type="component" value="Unassembled WGS sequence"/>
</dbReference>
<name>A0A2W7QFI3_9RHOB</name>
<dbReference type="Pfam" id="PF13801">
    <property type="entry name" value="Metal_resist"/>
    <property type="match status" value="1"/>
</dbReference>
<organism evidence="3 4">
    <name type="scientific">Roseinatronobacter thiooxidans</name>
    <dbReference type="NCBI Taxonomy" id="121821"/>
    <lineage>
        <taxon>Bacteria</taxon>
        <taxon>Pseudomonadati</taxon>
        <taxon>Pseudomonadota</taxon>
        <taxon>Alphaproteobacteria</taxon>
        <taxon>Rhodobacterales</taxon>
        <taxon>Paracoccaceae</taxon>
        <taxon>Roseinatronobacter</taxon>
    </lineage>
</organism>
<keyword evidence="2" id="KW-0812">Transmembrane</keyword>
<protein>
    <submittedName>
        <fullName evidence="3">Putative membrane protein</fullName>
    </submittedName>
</protein>
<evidence type="ECO:0000256" key="1">
    <source>
        <dbReference type="SAM" id="MobiDB-lite"/>
    </source>
</evidence>
<gene>
    <name evidence="3" type="ORF">LY56_01127</name>
</gene>
<evidence type="ECO:0000256" key="2">
    <source>
        <dbReference type="SAM" id="Phobius"/>
    </source>
</evidence>
<evidence type="ECO:0000313" key="4">
    <source>
        <dbReference type="Proteomes" id="UP000249364"/>
    </source>
</evidence>
<dbReference type="RefSeq" id="WP_071468667.1">
    <property type="nucleotide sequence ID" value="NZ_MEHT01000007.1"/>
</dbReference>